<dbReference type="SUPFAM" id="SSF46894">
    <property type="entry name" value="C-terminal effector domain of the bipartite response regulators"/>
    <property type="match status" value="1"/>
</dbReference>
<dbReference type="Proteomes" id="UP000674425">
    <property type="component" value="Unassembled WGS sequence"/>
</dbReference>
<dbReference type="Gene3D" id="1.10.10.10">
    <property type="entry name" value="Winged helix-like DNA-binding domain superfamily/Winged helix DNA-binding domain"/>
    <property type="match status" value="1"/>
</dbReference>
<dbReference type="InterPro" id="IPR036693">
    <property type="entry name" value="TF_LuxR_autoind-bd_dom_sf"/>
</dbReference>
<keyword evidence="1" id="KW-0805">Transcription regulation</keyword>
<dbReference type="EMBL" id="CAJNAU010000127">
    <property type="protein sequence ID" value="CAE6852905.1"/>
    <property type="molecule type" value="Genomic_DNA"/>
</dbReference>
<proteinExistence type="predicted"/>
<dbReference type="RefSeq" id="WP_200622261.1">
    <property type="nucleotide sequence ID" value="NZ_CAJNAU010000127.1"/>
</dbReference>
<keyword evidence="2" id="KW-0238">DNA-binding</keyword>
<keyword evidence="3" id="KW-0804">Transcription</keyword>
<reference evidence="5 6" key="1">
    <citation type="submission" date="2021-02" db="EMBL/GenBank/DDBJ databases">
        <authorList>
            <person name="Vanwijnsberghe S."/>
        </authorList>
    </citation>
    <scope>NUCLEOTIDE SEQUENCE [LARGE SCALE GENOMIC DNA]</scope>
    <source>
        <strain evidence="5 6">R-69658</strain>
    </source>
</reference>
<dbReference type="InterPro" id="IPR016032">
    <property type="entry name" value="Sig_transdc_resp-reg_C-effctor"/>
</dbReference>
<accession>A0ABM8T3B7</accession>
<feature type="domain" description="Transcription factor LuxR-like autoinducer-binding" evidence="4">
    <location>
        <begin position="125"/>
        <end position="265"/>
    </location>
</feature>
<evidence type="ECO:0000256" key="3">
    <source>
        <dbReference type="ARBA" id="ARBA00023163"/>
    </source>
</evidence>
<dbReference type="InterPro" id="IPR005143">
    <property type="entry name" value="TF_LuxR_autoind-bd_dom"/>
</dbReference>
<comment type="caution">
    <text evidence="5">The sequence shown here is derived from an EMBL/GenBank/DDBJ whole genome shotgun (WGS) entry which is preliminary data.</text>
</comment>
<dbReference type="InterPro" id="IPR036388">
    <property type="entry name" value="WH-like_DNA-bd_sf"/>
</dbReference>
<dbReference type="Gene3D" id="3.30.450.80">
    <property type="entry name" value="Transcription factor LuxR-like, autoinducer-binding domain"/>
    <property type="match status" value="1"/>
</dbReference>
<evidence type="ECO:0000256" key="2">
    <source>
        <dbReference type="ARBA" id="ARBA00023125"/>
    </source>
</evidence>
<organism evidence="5 6">
    <name type="scientific">Paraburkholderia aspalathi</name>
    <dbReference type="NCBI Taxonomy" id="1324617"/>
    <lineage>
        <taxon>Bacteria</taxon>
        <taxon>Pseudomonadati</taxon>
        <taxon>Pseudomonadota</taxon>
        <taxon>Betaproteobacteria</taxon>
        <taxon>Burkholderiales</taxon>
        <taxon>Burkholderiaceae</taxon>
        <taxon>Paraburkholderia</taxon>
    </lineage>
</organism>
<name>A0ABM8T3B7_9BURK</name>
<protein>
    <recommendedName>
        <fullName evidence="4">Transcription factor LuxR-like autoinducer-binding domain-containing protein</fullName>
    </recommendedName>
</protein>
<keyword evidence="6" id="KW-1185">Reference proteome</keyword>
<dbReference type="Pfam" id="PF03472">
    <property type="entry name" value="Autoind_bind"/>
    <property type="match status" value="1"/>
</dbReference>
<evidence type="ECO:0000313" key="6">
    <source>
        <dbReference type="Proteomes" id="UP000674425"/>
    </source>
</evidence>
<sequence>MVTLTTDRAADGRGEAVYEGVNRLGRDEVTLRLRRGGGDLFTLERQLVRAGGTTLTQVFPLGAESALHDFVSADPYGDALQPSYLALRQRYLAEGGERRAAVQRPGLAGDFLDQIGEIEHCRYEAELLPIVQTVTRALGAAQYIFSWLVLDAKSGDVIEHRYLVGCEPAWLNKYIDHVWYMNDPSLEYAKRNATPVLLSRLDLYNEVHWLTEAAAHGFCNNLVCPVHAGTNSALVTLQASNAEPAEAGEGILWRNRRQLRALACELLDWRLAGLQQQATSQFDLSEEELKILRLVHGGGTASNAADALQVSVKTVYGVVYPRINNKMGTPNINKAVDMAVSCGLIK</sequence>
<evidence type="ECO:0000256" key="1">
    <source>
        <dbReference type="ARBA" id="ARBA00023015"/>
    </source>
</evidence>
<evidence type="ECO:0000259" key="4">
    <source>
        <dbReference type="Pfam" id="PF03472"/>
    </source>
</evidence>
<dbReference type="SUPFAM" id="SSF75516">
    <property type="entry name" value="Pheromone-binding domain of LuxR-like quorum-sensing transcription factors"/>
    <property type="match status" value="1"/>
</dbReference>
<evidence type="ECO:0000313" key="5">
    <source>
        <dbReference type="EMBL" id="CAE6852905.1"/>
    </source>
</evidence>
<gene>
    <name evidence="5" type="ORF">R69658_07249</name>
</gene>